<reference evidence="1 2" key="1">
    <citation type="submission" date="2020-02" db="EMBL/GenBank/DDBJ databases">
        <authorList>
            <person name="Bullock J.N."/>
            <person name="Barnes M.L."/>
            <person name="Kankolongo K.M."/>
            <person name="Dejene B.A."/>
            <person name="Lindsay P.E."/>
            <person name="Bhuiyan S."/>
            <person name="Nayek S."/>
            <person name="Hughes L.E."/>
            <person name="Garlena R.A."/>
            <person name="Russell D.A."/>
            <person name="Pope W.H."/>
            <person name="Jacobs-Sera D."/>
            <person name="Hatfull G.F."/>
        </authorList>
    </citation>
    <scope>NUCLEOTIDE SEQUENCE [LARGE SCALE GENOMIC DNA]</scope>
</reference>
<protein>
    <submittedName>
        <fullName evidence="1">Uncharacterized protein</fullName>
    </submittedName>
</protein>
<accession>A0A6G8R1S1</accession>
<evidence type="ECO:0000313" key="2">
    <source>
        <dbReference type="Proteomes" id="UP000501266"/>
    </source>
</evidence>
<keyword evidence="2" id="KW-1185">Reference proteome</keyword>
<gene>
    <name evidence="1" type="primary">161</name>
    <name evidence="1" type="ORF">SEA_WAKANDA_161</name>
</gene>
<dbReference type="EMBL" id="MT024865">
    <property type="protein sequence ID" value="QIN94123.1"/>
    <property type="molecule type" value="Genomic_DNA"/>
</dbReference>
<dbReference type="KEGG" id="vg:77927997"/>
<evidence type="ECO:0000313" key="1">
    <source>
        <dbReference type="EMBL" id="QIN94123.1"/>
    </source>
</evidence>
<dbReference type="Proteomes" id="UP000501266">
    <property type="component" value="Segment"/>
</dbReference>
<organism evidence="1 2">
    <name type="scientific">Streptomyces phage Wakanda</name>
    <dbReference type="NCBI Taxonomy" id="2713267"/>
    <lineage>
        <taxon>Viruses</taxon>
        <taxon>Duplodnaviria</taxon>
        <taxon>Heunggongvirae</taxon>
        <taxon>Uroviricota</taxon>
        <taxon>Caudoviricetes</taxon>
        <taxon>Stanwilliamsviridae</taxon>
        <taxon>Loccivirinae</taxon>
        <taxon>Wakandavirus</taxon>
        <taxon>Wakandavirus wakanda</taxon>
    </lineage>
</organism>
<sequence length="96" mass="11194">MLVIAAIVALLVVLYVAGIITDKNAEKELARLKSLPNYYRLCRVVDNGGRELRCRVREWNIRPDKSELWCIDPVPHPNGWTRSFIWPNEDIEFLED</sequence>
<name>A0A6G8R1S1_9CAUD</name>
<proteinExistence type="predicted"/>
<dbReference type="RefSeq" id="YP_010652214.1">
    <property type="nucleotide sequence ID" value="NC_070785.1"/>
</dbReference>
<dbReference type="GeneID" id="77927997"/>